<evidence type="ECO:0000313" key="1">
    <source>
        <dbReference type="EMBL" id="QOX62031.1"/>
    </source>
</evidence>
<dbReference type="Proteomes" id="UP000594014">
    <property type="component" value="Chromosome"/>
</dbReference>
<accession>A0ACD1A6I2</accession>
<sequence length="579" mass="65610">MKQKGKRSIYFRTFAAMTAIYLVLMTAFSIFLVRQEVKVNGLELGALGVQANYQVGEILAQHLDNDENLVNFPAIRKDFINKSFFLGGTQAEIAVFSGNFEPIVVPNDYWICNYTESTDGTRHYTGYAYLNLNDWFDEKTVRELEKYYKARPKAQKAGDLTEYSIELSGFWLDNEMVIPEKIGITPMYASGFNEEGDVNSASGTKREDLTYRTDYINTKELPYFKDGGILPESYDMATSGTRKALREMVSDPVRLEKAAATADGFSSIERVKGAVYRYYCVIPYENTVTDTENGDGLYSTAWTVIARDVDILEYCGDTMAFVWGSCLIIFFAAAFILSSQLYKTYQKEEAIQWLRRETANAMAHDLKTPLSILSGYAQNLMEQINSEKRVRYAEGIQANVERMDKILREMLEMTRMEGDKPQLNLEEISLRLLTFEILNRYGGACEEKGIEPKVTGDGMVTGDRLLLLRVVDNFFINALDHTPDKGNIRITITDQTFELFNSGSHIDDTKLEAIWEPYVKGDGSRGATKGTGLGLSIVRSVLELHHFSYRAENRENGVAFLFEYADSVKSKEKRRKAKG</sequence>
<reference evidence="1" key="1">
    <citation type="submission" date="2019-08" db="EMBL/GenBank/DDBJ databases">
        <title>Genome sequence of Clostridiales bacterium MT110.</title>
        <authorList>
            <person name="Cao J."/>
        </authorList>
    </citation>
    <scope>NUCLEOTIDE SEQUENCE</scope>
    <source>
        <strain evidence="1">MT110</strain>
    </source>
</reference>
<organism evidence="1 2">
    <name type="scientific">Anoxybacterium hadale</name>
    <dbReference type="NCBI Taxonomy" id="3408580"/>
    <lineage>
        <taxon>Bacteria</taxon>
        <taxon>Bacillati</taxon>
        <taxon>Bacillota</taxon>
        <taxon>Clostridia</taxon>
        <taxon>Peptostreptococcales</taxon>
        <taxon>Anaerovoracaceae</taxon>
        <taxon>Anoxybacterium</taxon>
    </lineage>
</organism>
<evidence type="ECO:0000313" key="2">
    <source>
        <dbReference type="Proteomes" id="UP000594014"/>
    </source>
</evidence>
<keyword evidence="1" id="KW-0808">Transferase</keyword>
<gene>
    <name evidence="1" type="ORF">FRZ06_01025</name>
</gene>
<proteinExistence type="predicted"/>
<name>A0ACD1A6I2_9FIRM</name>
<dbReference type="EMBL" id="CP042469">
    <property type="protein sequence ID" value="QOX62031.1"/>
    <property type="molecule type" value="Genomic_DNA"/>
</dbReference>
<keyword evidence="1" id="KW-0418">Kinase</keyword>
<protein>
    <submittedName>
        <fullName evidence="1">HAMP domain-containing histidine kinase</fullName>
    </submittedName>
</protein>
<keyword evidence="2" id="KW-1185">Reference proteome</keyword>